<dbReference type="PANTHER" id="PTHR46696">
    <property type="entry name" value="P450, PUTATIVE (EUROFUNG)-RELATED"/>
    <property type="match status" value="1"/>
</dbReference>
<dbReference type="Gene3D" id="1.10.630.10">
    <property type="entry name" value="Cytochrome P450"/>
    <property type="match status" value="1"/>
</dbReference>
<dbReference type="Proteomes" id="UP000780875">
    <property type="component" value="Unassembled WGS sequence"/>
</dbReference>
<evidence type="ECO:0000313" key="3">
    <source>
        <dbReference type="Proteomes" id="UP000780875"/>
    </source>
</evidence>
<dbReference type="SUPFAM" id="SSF48264">
    <property type="entry name" value="Cytochrome P450"/>
    <property type="match status" value="1"/>
</dbReference>
<organism evidence="2 3">
    <name type="scientific">Nocardioides mangrovi</name>
    <dbReference type="NCBI Taxonomy" id="2874580"/>
    <lineage>
        <taxon>Bacteria</taxon>
        <taxon>Bacillati</taxon>
        <taxon>Actinomycetota</taxon>
        <taxon>Actinomycetes</taxon>
        <taxon>Propionibacteriales</taxon>
        <taxon>Nocardioidaceae</taxon>
        <taxon>Nocardioides</taxon>
    </lineage>
</organism>
<dbReference type="InterPro" id="IPR002397">
    <property type="entry name" value="Cyt_P450_B"/>
</dbReference>
<dbReference type="PANTHER" id="PTHR46696:SF4">
    <property type="entry name" value="BIOTIN BIOSYNTHESIS CYTOCHROME P450"/>
    <property type="match status" value="1"/>
</dbReference>
<sequence length="406" mass="45108">MDPTDPEVNERGLPHDYFRELRATSPVHWVEQPASARRGMAPESGTGYWALTRHEDVAAVSRSRDFSTYENTAIIRSNAEDVTRESLEATRVMLINQDEPHHGEMRRIVARGFTARNVKGLHDITTERAHALVDEALASGSGDFVDQIAAELPLMVIADLLGIPQEDRRKVFDWSNTMLASDDPDFPGDPSQAAAQLVLYAMELAADRKLHPRADLITTLLQASDEGRGLNDDEFGYFVILLAVAGNETTRNAITHGMNAFLDHPDQWALWHAERPATMVDEVIRWATPVTVFQRTALRDVVVGGTPIPAGQRLALFYASANFDESVFRDPFTFDVTRDPNPHLAFGGHGAHYCLGANLARQEVAIMFDVLADRVPDISKLAEPRRLRHSWIHGVKELQVSYGTAG</sequence>
<dbReference type="InterPro" id="IPR001128">
    <property type="entry name" value="Cyt_P450"/>
</dbReference>
<name>A0ABS7UED4_9ACTN</name>
<evidence type="ECO:0000313" key="2">
    <source>
        <dbReference type="EMBL" id="MBZ5739175.1"/>
    </source>
</evidence>
<comment type="similarity">
    <text evidence="1">Belongs to the cytochrome P450 family.</text>
</comment>
<dbReference type="CDD" id="cd11033">
    <property type="entry name" value="CYP142-like"/>
    <property type="match status" value="1"/>
</dbReference>
<proteinExistence type="inferred from homology"/>
<dbReference type="InterPro" id="IPR036396">
    <property type="entry name" value="Cyt_P450_sf"/>
</dbReference>
<keyword evidence="3" id="KW-1185">Reference proteome</keyword>
<protein>
    <submittedName>
        <fullName evidence="2">Cytochrome P450</fullName>
    </submittedName>
</protein>
<dbReference type="EMBL" id="JAIQZJ010000007">
    <property type="protein sequence ID" value="MBZ5739175.1"/>
    <property type="molecule type" value="Genomic_DNA"/>
</dbReference>
<evidence type="ECO:0000256" key="1">
    <source>
        <dbReference type="ARBA" id="ARBA00010617"/>
    </source>
</evidence>
<comment type="caution">
    <text evidence="2">The sequence shown here is derived from an EMBL/GenBank/DDBJ whole genome shotgun (WGS) entry which is preliminary data.</text>
</comment>
<accession>A0ABS7UED4</accession>
<reference evidence="2 3" key="1">
    <citation type="submission" date="2021-09" db="EMBL/GenBank/DDBJ databases">
        <title>Whole genome sequence of Nocardioides sp. GBK3QG-3.</title>
        <authorList>
            <person name="Tuo L."/>
        </authorList>
    </citation>
    <scope>NUCLEOTIDE SEQUENCE [LARGE SCALE GENOMIC DNA]</scope>
    <source>
        <strain evidence="2 3">GBK3QG-3</strain>
    </source>
</reference>
<dbReference type="RefSeq" id="WP_224123546.1">
    <property type="nucleotide sequence ID" value="NZ_JAIQZJ010000007.1"/>
</dbReference>
<dbReference type="PRINTS" id="PR00359">
    <property type="entry name" value="BP450"/>
</dbReference>
<dbReference type="Pfam" id="PF00067">
    <property type="entry name" value="p450"/>
    <property type="match status" value="1"/>
</dbReference>
<gene>
    <name evidence="2" type="ORF">K8U61_13460</name>
</gene>